<dbReference type="SUPFAM" id="SSF56112">
    <property type="entry name" value="Protein kinase-like (PK-like)"/>
    <property type="match status" value="1"/>
</dbReference>
<evidence type="ECO:0000256" key="4">
    <source>
        <dbReference type="PROSITE-ProRule" id="PRU10141"/>
    </source>
</evidence>
<dbReference type="PANTHER" id="PTHR11909">
    <property type="entry name" value="CASEIN KINASE-RELATED"/>
    <property type="match status" value="1"/>
</dbReference>
<dbReference type="CDD" id="cd14016">
    <property type="entry name" value="STKc_CK1"/>
    <property type="match status" value="1"/>
</dbReference>
<evidence type="ECO:0000256" key="5">
    <source>
        <dbReference type="RuleBase" id="RU000304"/>
    </source>
</evidence>
<dbReference type="GO" id="GO:0004674">
    <property type="term" value="F:protein serine/threonine kinase activity"/>
    <property type="evidence" value="ECO:0007669"/>
    <property type="project" value="UniProtKB-KW"/>
</dbReference>
<keyword evidence="5" id="KW-0808">Transferase</keyword>
<dbReference type="Gene3D" id="1.10.510.10">
    <property type="entry name" value="Transferase(Phosphotransferase) domain 1"/>
    <property type="match status" value="1"/>
</dbReference>
<name>A0A6B2LBW7_9EUKA</name>
<dbReference type="InterPro" id="IPR050235">
    <property type="entry name" value="CK1_Ser-Thr_kinase"/>
</dbReference>
<sequence length="293" mass="33968">MAKNYVLHDRYLLTNKIGKGGFGLIYEGVDLDSRIQVAIKIENIENTKYLKHEASIYKYMYLNLKAFKSLEPIFPQVFWYGSESSLNILVMELLGPNLNQLMYHIKGFTLKTICMLAINMITNLEILHSLGIIHCDLKPENFLMGRGDKANRVYLIDFGLSAHYLDENLKHKGISSGTSFQGTLLYASVNSHMGISLSRRDDLESLGYILIYFLKRALPWTNKKEKKERWGEIKRNLSVQDLTDGLPEALALFFKYIKQLEYEETPNYSYLRDLFLSLMNENGFTLDLIYDWI</sequence>
<accession>A0A6B2LBW7</accession>
<dbReference type="GO" id="GO:0005524">
    <property type="term" value="F:ATP binding"/>
    <property type="evidence" value="ECO:0007669"/>
    <property type="project" value="UniProtKB-UniRule"/>
</dbReference>
<dbReference type="EMBL" id="GIBP01005505">
    <property type="protein sequence ID" value="NDV34474.1"/>
    <property type="molecule type" value="Transcribed_RNA"/>
</dbReference>
<dbReference type="InterPro" id="IPR000719">
    <property type="entry name" value="Prot_kinase_dom"/>
</dbReference>
<evidence type="ECO:0000259" key="6">
    <source>
        <dbReference type="PROSITE" id="PS50011"/>
    </source>
</evidence>
<protein>
    <recommendedName>
        <fullName evidence="1">non-specific serine/threonine protein kinase</fullName>
        <ecNumber evidence="1">2.7.11.1</ecNumber>
    </recommendedName>
</protein>
<dbReference type="PROSITE" id="PS00108">
    <property type="entry name" value="PROTEIN_KINASE_ST"/>
    <property type="match status" value="1"/>
</dbReference>
<evidence type="ECO:0000313" key="7">
    <source>
        <dbReference type="EMBL" id="NDV34474.1"/>
    </source>
</evidence>
<dbReference type="AlphaFoldDB" id="A0A6B2LBW7"/>
<dbReference type="InterPro" id="IPR011009">
    <property type="entry name" value="Kinase-like_dom_sf"/>
</dbReference>
<proteinExistence type="inferred from homology"/>
<keyword evidence="5" id="KW-0723">Serine/threonine-protein kinase</keyword>
<dbReference type="InterPro" id="IPR008271">
    <property type="entry name" value="Ser/Thr_kinase_AS"/>
</dbReference>
<dbReference type="SMART" id="SM00220">
    <property type="entry name" value="S_TKc"/>
    <property type="match status" value="1"/>
</dbReference>
<evidence type="ECO:0000256" key="2">
    <source>
        <dbReference type="ARBA" id="ARBA00022741"/>
    </source>
</evidence>
<comment type="similarity">
    <text evidence="5">Belongs to the protein kinase superfamily.</text>
</comment>
<reference evidence="7" key="1">
    <citation type="journal article" date="2020" name="J. Eukaryot. Microbiol.">
        <title>De novo Sequencing, Assembly and Annotation of the Transcriptome for the Free-Living Testate Amoeba Arcella intermedia.</title>
        <authorList>
            <person name="Ribeiro G.M."/>
            <person name="Porfirio-Sousa A.L."/>
            <person name="Maurer-Alcala X.X."/>
            <person name="Katz L.A."/>
            <person name="Lahr D.J.G."/>
        </authorList>
    </citation>
    <scope>NUCLEOTIDE SEQUENCE</scope>
</reference>
<evidence type="ECO:0000256" key="3">
    <source>
        <dbReference type="ARBA" id="ARBA00022840"/>
    </source>
</evidence>
<dbReference type="EC" id="2.7.11.1" evidence="1"/>
<keyword evidence="2 4" id="KW-0547">Nucleotide-binding</keyword>
<dbReference type="InterPro" id="IPR017441">
    <property type="entry name" value="Protein_kinase_ATP_BS"/>
</dbReference>
<organism evidence="7">
    <name type="scientific">Arcella intermedia</name>
    <dbReference type="NCBI Taxonomy" id="1963864"/>
    <lineage>
        <taxon>Eukaryota</taxon>
        <taxon>Amoebozoa</taxon>
        <taxon>Tubulinea</taxon>
        <taxon>Elardia</taxon>
        <taxon>Arcellinida</taxon>
        <taxon>Sphaerothecina</taxon>
        <taxon>Arcellidae</taxon>
        <taxon>Arcella</taxon>
    </lineage>
</organism>
<feature type="domain" description="Protein kinase" evidence="6">
    <location>
        <begin position="11"/>
        <end position="276"/>
    </location>
</feature>
<dbReference type="PROSITE" id="PS00107">
    <property type="entry name" value="PROTEIN_KINASE_ATP"/>
    <property type="match status" value="1"/>
</dbReference>
<evidence type="ECO:0000256" key="1">
    <source>
        <dbReference type="ARBA" id="ARBA00012513"/>
    </source>
</evidence>
<dbReference type="Pfam" id="PF00069">
    <property type="entry name" value="Pkinase"/>
    <property type="match status" value="1"/>
</dbReference>
<keyword evidence="5" id="KW-0418">Kinase</keyword>
<keyword evidence="3 4" id="KW-0067">ATP-binding</keyword>
<dbReference type="PROSITE" id="PS50011">
    <property type="entry name" value="PROTEIN_KINASE_DOM"/>
    <property type="match status" value="1"/>
</dbReference>
<feature type="binding site" evidence="4">
    <location>
        <position position="40"/>
    </location>
    <ligand>
        <name>ATP</name>
        <dbReference type="ChEBI" id="CHEBI:30616"/>
    </ligand>
</feature>